<feature type="region of interest" description="Disordered" evidence="1">
    <location>
        <begin position="155"/>
        <end position="262"/>
    </location>
</feature>
<gene>
    <name evidence="2" type="ORF">ABT272_37980</name>
</gene>
<proteinExistence type="predicted"/>
<dbReference type="EMBL" id="JBEPAZ010000060">
    <property type="protein sequence ID" value="MER6433470.1"/>
    <property type="molecule type" value="Genomic_DNA"/>
</dbReference>
<feature type="region of interest" description="Disordered" evidence="1">
    <location>
        <begin position="277"/>
        <end position="324"/>
    </location>
</feature>
<feature type="compositionally biased region" description="Basic and acidic residues" evidence="1">
    <location>
        <begin position="211"/>
        <end position="222"/>
    </location>
</feature>
<sequence length="324" mass="35812">MDLDAVADELYALRPEEFVAARDRRALDARRSGERGLAAEIGALRRPSLAAWVSNLLVRREPDEVPPLLALGEELRRAHSELDGPRLRRLARRQNEVIGALARQARRLAGQSGHPVGEGVQREVEETLHAALADADAAREWAAGRLVKPLHATVGFPAAGATPPDRRTATPASGPGKRATDDEPTGDPDHAPGERPRVRPDRAGRQAPTSRPDREAEEERRESRRRLAQARTRAREAERDLRAREQEAEAAEDEAAEAGARAAELEERVRKLQDRLREARAGQREARAAARAARERSRRTEQAVRKARRRAVAATERADRPTPG</sequence>
<organism evidence="2 3">
    <name type="scientific">Streptomyces sp. 900105245</name>
    <dbReference type="NCBI Taxonomy" id="3154379"/>
    <lineage>
        <taxon>Bacteria</taxon>
        <taxon>Bacillati</taxon>
        <taxon>Actinomycetota</taxon>
        <taxon>Actinomycetes</taxon>
        <taxon>Kitasatosporales</taxon>
        <taxon>Streptomycetaceae</taxon>
        <taxon>Streptomyces</taxon>
    </lineage>
</organism>
<accession>A0ABV1UJK7</accession>
<evidence type="ECO:0000256" key="1">
    <source>
        <dbReference type="SAM" id="MobiDB-lite"/>
    </source>
</evidence>
<dbReference type="RefSeq" id="WP_352065615.1">
    <property type="nucleotide sequence ID" value="NZ_JBEPAZ010000060.1"/>
</dbReference>
<reference evidence="2 3" key="1">
    <citation type="submission" date="2024-06" db="EMBL/GenBank/DDBJ databases">
        <title>The Natural Products Discovery Center: Release of the First 8490 Sequenced Strains for Exploring Actinobacteria Biosynthetic Diversity.</title>
        <authorList>
            <person name="Kalkreuter E."/>
            <person name="Kautsar S.A."/>
            <person name="Yang D."/>
            <person name="Bader C.D."/>
            <person name="Teijaro C.N."/>
            <person name="Fluegel L."/>
            <person name="Davis C.M."/>
            <person name="Simpson J.R."/>
            <person name="Lauterbach L."/>
            <person name="Steele A.D."/>
            <person name="Gui C."/>
            <person name="Meng S."/>
            <person name="Li G."/>
            <person name="Viehrig K."/>
            <person name="Ye F."/>
            <person name="Su P."/>
            <person name="Kiefer A.F."/>
            <person name="Nichols A."/>
            <person name="Cepeda A.J."/>
            <person name="Yan W."/>
            <person name="Fan B."/>
            <person name="Jiang Y."/>
            <person name="Adhikari A."/>
            <person name="Zheng C.-J."/>
            <person name="Schuster L."/>
            <person name="Cowan T.M."/>
            <person name="Smanski M.J."/>
            <person name="Chevrette M.G."/>
            <person name="De Carvalho L.P.S."/>
            <person name="Shen B."/>
        </authorList>
    </citation>
    <scope>NUCLEOTIDE SEQUENCE [LARGE SCALE GENOMIC DNA]</scope>
    <source>
        <strain evidence="2 3">NPDC001166</strain>
    </source>
</reference>
<comment type="caution">
    <text evidence="2">The sequence shown here is derived from an EMBL/GenBank/DDBJ whole genome shotgun (WGS) entry which is preliminary data.</text>
</comment>
<feature type="compositionally biased region" description="Basic and acidic residues" evidence="1">
    <location>
        <begin position="187"/>
        <end position="204"/>
    </location>
</feature>
<evidence type="ECO:0000313" key="3">
    <source>
        <dbReference type="Proteomes" id="UP001470023"/>
    </source>
</evidence>
<feature type="compositionally biased region" description="Basic and acidic residues" evidence="1">
    <location>
        <begin position="233"/>
        <end position="247"/>
    </location>
</feature>
<feature type="compositionally biased region" description="Basic and acidic residues" evidence="1">
    <location>
        <begin position="277"/>
        <end position="304"/>
    </location>
</feature>
<name>A0ABV1UJK7_9ACTN</name>
<dbReference type="Proteomes" id="UP001470023">
    <property type="component" value="Unassembled WGS sequence"/>
</dbReference>
<keyword evidence="3" id="KW-1185">Reference proteome</keyword>
<evidence type="ECO:0000313" key="2">
    <source>
        <dbReference type="EMBL" id="MER6433470.1"/>
    </source>
</evidence>
<protein>
    <submittedName>
        <fullName evidence="2">Uncharacterized protein</fullName>
    </submittedName>
</protein>